<keyword evidence="3" id="KW-0498">Mitosis</keyword>
<evidence type="ECO:0000313" key="9">
    <source>
        <dbReference type="Proteomes" id="UP001165160"/>
    </source>
</evidence>
<dbReference type="PROSITE" id="PS50069">
    <property type="entry name" value="CULLIN_2"/>
    <property type="match status" value="1"/>
</dbReference>
<protein>
    <recommendedName>
        <fullName evidence="1">Anaphase-promoting complex subunit 2</fullName>
    </recommendedName>
</protein>
<dbReference type="Pfam" id="PF08672">
    <property type="entry name" value="ANAPC2"/>
    <property type="match status" value="1"/>
</dbReference>
<evidence type="ECO:0000256" key="1">
    <source>
        <dbReference type="ARBA" id="ARBA00016068"/>
    </source>
</evidence>
<dbReference type="SUPFAM" id="SSF75632">
    <property type="entry name" value="Cullin homology domain"/>
    <property type="match status" value="1"/>
</dbReference>
<organism evidence="8 9">
    <name type="scientific">Triparma verrucosa</name>
    <dbReference type="NCBI Taxonomy" id="1606542"/>
    <lineage>
        <taxon>Eukaryota</taxon>
        <taxon>Sar</taxon>
        <taxon>Stramenopiles</taxon>
        <taxon>Ochrophyta</taxon>
        <taxon>Bolidophyceae</taxon>
        <taxon>Parmales</taxon>
        <taxon>Triparmaceae</taxon>
        <taxon>Triparma</taxon>
    </lineage>
</organism>
<keyword evidence="2" id="KW-0132">Cell division</keyword>
<feature type="domain" description="Cullin family profile" evidence="7">
    <location>
        <begin position="319"/>
        <end position="489"/>
    </location>
</feature>
<comment type="caution">
    <text evidence="8">The sequence shown here is derived from an EMBL/GenBank/DDBJ whole genome shotgun (WGS) entry which is preliminary data.</text>
</comment>
<feature type="region of interest" description="Disordered" evidence="6">
    <location>
        <begin position="1"/>
        <end position="23"/>
    </location>
</feature>
<dbReference type="Gene3D" id="1.20.1310.10">
    <property type="entry name" value="Cullin Repeats"/>
    <property type="match status" value="1"/>
</dbReference>
<dbReference type="PANTHER" id="PTHR45957:SF1">
    <property type="entry name" value="ANAPHASE-PROMOTING COMPLEX SUBUNIT 2"/>
    <property type="match status" value="1"/>
</dbReference>
<evidence type="ECO:0000256" key="4">
    <source>
        <dbReference type="ARBA" id="ARBA00023306"/>
    </source>
</evidence>
<accession>A0A9W7F7I6</accession>
<evidence type="ECO:0000256" key="3">
    <source>
        <dbReference type="ARBA" id="ARBA00022776"/>
    </source>
</evidence>
<dbReference type="GO" id="GO:0070979">
    <property type="term" value="P:protein K11-linked ubiquitination"/>
    <property type="evidence" value="ECO:0007669"/>
    <property type="project" value="TreeGrafter"/>
</dbReference>
<evidence type="ECO:0000313" key="8">
    <source>
        <dbReference type="EMBL" id="GMI05441.1"/>
    </source>
</evidence>
<dbReference type="InterPro" id="IPR036390">
    <property type="entry name" value="WH_DNA-bd_sf"/>
</dbReference>
<dbReference type="InterPro" id="IPR044554">
    <property type="entry name" value="ANAPC2"/>
</dbReference>
<dbReference type="GO" id="GO:0051301">
    <property type="term" value="P:cell division"/>
    <property type="evidence" value="ECO:0007669"/>
    <property type="project" value="UniProtKB-KW"/>
</dbReference>
<dbReference type="SMART" id="SM01013">
    <property type="entry name" value="APC2"/>
    <property type="match status" value="1"/>
</dbReference>
<dbReference type="InterPro" id="IPR036388">
    <property type="entry name" value="WH-like_DNA-bd_sf"/>
</dbReference>
<dbReference type="InterPro" id="IPR014786">
    <property type="entry name" value="ANAPC2_C"/>
</dbReference>
<sequence length="610" mass="67629">MATTTLTSLRTSLPSPLTSPPEPPYSSSYIIALSSSLLSLPSSPPNLALRTSSILLCRTSIKSILQALFRQYLDSSSSEEEENDNGGREEALKGILAILKFPLLKNSGSVKDRSYPIPKSYILPTLEKMAQDLATTLTEWDEDDEGRPLSPSVITSLIESSCSSLTSLLLPILSSLPPSPVPLLPPLLTSHLTPLLLSPLHLFPLLLQYPTTSPLLTFLSSSPLFLPSLSHTLSTRLLVKSASTSDILEVYLKTFSFFSPHPVPPLIKLTFNTFLKNRRDTVKQIIKSIMLPNGGINIKGQLLLEHTEGGVLERSVLDLLVGIFGSIKVLCNEYRRILSTRLIEDEGFGTDEEVRRLELLKLRFGEGMLRECEVMIKDVDDSKRINRNFKGRSGTTGLVRSHCFWPKISDSSVKLVGEVRERVGEFKSHFEELKKPRTLVVSEGGSVELELEVEGVKKNVTCDLAQASIILLFQKQREWSEEALENELDASGKIHKKLKFWVDCGVISSTSKGWRVNDALGGENNSGSLIDELEEEDDSGTEVFRNFIVGAVTNMGPKRAVEIHNILKLFCKGEVTYDWDIGKLERLLNDMVKEGDKIEESSGVYSKLQG</sequence>
<dbReference type="InterPro" id="IPR016158">
    <property type="entry name" value="Cullin_homology"/>
</dbReference>
<dbReference type="Gene3D" id="1.10.10.10">
    <property type="entry name" value="Winged helix-like DNA-binding domain superfamily/Winged helix DNA-binding domain"/>
    <property type="match status" value="1"/>
</dbReference>
<evidence type="ECO:0000259" key="7">
    <source>
        <dbReference type="PROSITE" id="PS50069"/>
    </source>
</evidence>
<dbReference type="SUPFAM" id="SSF46785">
    <property type="entry name" value="Winged helix' DNA-binding domain"/>
    <property type="match status" value="1"/>
</dbReference>
<evidence type="ECO:0000256" key="2">
    <source>
        <dbReference type="ARBA" id="ARBA00022618"/>
    </source>
</evidence>
<gene>
    <name evidence="8" type="ORF">TrVE_jg4575</name>
</gene>
<keyword evidence="4" id="KW-0131">Cell cycle</keyword>
<comment type="similarity">
    <text evidence="5">Belongs to the cullin family.</text>
</comment>
<evidence type="ECO:0000256" key="5">
    <source>
        <dbReference type="PROSITE-ProRule" id="PRU00330"/>
    </source>
</evidence>
<dbReference type="GO" id="GO:0005680">
    <property type="term" value="C:anaphase-promoting complex"/>
    <property type="evidence" value="ECO:0007669"/>
    <property type="project" value="TreeGrafter"/>
</dbReference>
<dbReference type="InterPro" id="IPR036317">
    <property type="entry name" value="Cullin_homology_sf"/>
</dbReference>
<evidence type="ECO:0000256" key="6">
    <source>
        <dbReference type="SAM" id="MobiDB-lite"/>
    </source>
</evidence>
<dbReference type="GO" id="GO:0007091">
    <property type="term" value="P:metaphase/anaphase transition of mitotic cell cycle"/>
    <property type="evidence" value="ECO:0007669"/>
    <property type="project" value="TreeGrafter"/>
</dbReference>
<reference evidence="9" key="1">
    <citation type="journal article" date="2023" name="Commun. Biol.">
        <title>Genome analysis of Parmales, the sister group of diatoms, reveals the evolutionary specialization of diatoms from phago-mixotrophs to photoautotrophs.</title>
        <authorList>
            <person name="Ban H."/>
            <person name="Sato S."/>
            <person name="Yoshikawa S."/>
            <person name="Yamada K."/>
            <person name="Nakamura Y."/>
            <person name="Ichinomiya M."/>
            <person name="Sato N."/>
            <person name="Blanc-Mathieu R."/>
            <person name="Endo H."/>
            <person name="Kuwata A."/>
            <person name="Ogata H."/>
        </authorList>
    </citation>
    <scope>NUCLEOTIDE SEQUENCE [LARGE SCALE GENOMIC DNA]</scope>
    <source>
        <strain evidence="9">NIES 3699</strain>
    </source>
</reference>
<proteinExistence type="inferred from homology"/>
<dbReference type="Proteomes" id="UP001165160">
    <property type="component" value="Unassembled WGS sequence"/>
</dbReference>
<dbReference type="AlphaFoldDB" id="A0A9W7F7I6"/>
<name>A0A9W7F7I6_9STRA</name>
<dbReference type="PANTHER" id="PTHR45957">
    <property type="entry name" value="ANAPHASE-PROMOTING COMPLEX SUBUNIT 2"/>
    <property type="match status" value="1"/>
</dbReference>
<keyword evidence="9" id="KW-1185">Reference proteome</keyword>
<dbReference type="GO" id="GO:0031625">
    <property type="term" value="F:ubiquitin protein ligase binding"/>
    <property type="evidence" value="ECO:0007669"/>
    <property type="project" value="InterPro"/>
</dbReference>
<dbReference type="EMBL" id="BRXX01000331">
    <property type="protein sequence ID" value="GMI05441.1"/>
    <property type="molecule type" value="Genomic_DNA"/>
</dbReference>
<dbReference type="GO" id="GO:0006511">
    <property type="term" value="P:ubiquitin-dependent protein catabolic process"/>
    <property type="evidence" value="ECO:0007669"/>
    <property type="project" value="InterPro"/>
</dbReference>
<dbReference type="Gene3D" id="3.30.230.130">
    <property type="entry name" value="Cullin, Chain C, Domain 2"/>
    <property type="match status" value="1"/>
</dbReference>
<feature type="compositionally biased region" description="Low complexity" evidence="6">
    <location>
        <begin position="1"/>
        <end position="16"/>
    </location>
</feature>